<evidence type="ECO:0000256" key="4">
    <source>
        <dbReference type="ARBA" id="ARBA00022692"/>
    </source>
</evidence>
<feature type="compositionally biased region" description="Polar residues" evidence="10">
    <location>
        <begin position="113"/>
        <end position="126"/>
    </location>
</feature>
<keyword evidence="12" id="KW-1185">Reference proteome</keyword>
<dbReference type="GO" id="GO:0033281">
    <property type="term" value="C:TAT protein transport complex"/>
    <property type="evidence" value="ECO:0007669"/>
    <property type="project" value="UniProtKB-UniRule"/>
</dbReference>
<dbReference type="HAMAP" id="MF_00236">
    <property type="entry name" value="TatA_E"/>
    <property type="match status" value="1"/>
</dbReference>
<evidence type="ECO:0000256" key="10">
    <source>
        <dbReference type="SAM" id="MobiDB-lite"/>
    </source>
</evidence>
<dbReference type="AlphaFoldDB" id="A0A0S4L8V8"/>
<feature type="transmembrane region" description="Helical" evidence="9">
    <location>
        <begin position="6"/>
        <end position="24"/>
    </location>
</feature>
<dbReference type="PANTHER" id="PTHR42982">
    <property type="entry name" value="SEC-INDEPENDENT PROTEIN TRANSLOCASE PROTEIN TATA"/>
    <property type="match status" value="1"/>
</dbReference>
<keyword evidence="2 9" id="KW-0813">Transport</keyword>
<evidence type="ECO:0000256" key="1">
    <source>
        <dbReference type="ARBA" id="ARBA00004162"/>
    </source>
</evidence>
<protein>
    <recommendedName>
        <fullName evidence="9">Sec-independent protein translocase protein TatA</fullName>
    </recommendedName>
</protein>
<dbReference type="Proteomes" id="UP000199032">
    <property type="component" value="Unassembled WGS sequence"/>
</dbReference>
<evidence type="ECO:0000256" key="8">
    <source>
        <dbReference type="ARBA" id="ARBA00023136"/>
    </source>
</evidence>
<evidence type="ECO:0000313" key="11">
    <source>
        <dbReference type="EMBL" id="CUS33037.1"/>
    </source>
</evidence>
<comment type="similarity">
    <text evidence="9">Belongs to the TatA/E family.</text>
</comment>
<evidence type="ECO:0000256" key="9">
    <source>
        <dbReference type="HAMAP-Rule" id="MF_00236"/>
    </source>
</evidence>
<dbReference type="Gene3D" id="1.20.5.3310">
    <property type="match status" value="1"/>
</dbReference>
<name>A0A0S4L8V8_9BACT</name>
<feature type="region of interest" description="Disordered" evidence="10">
    <location>
        <begin position="113"/>
        <end position="159"/>
    </location>
</feature>
<evidence type="ECO:0000256" key="6">
    <source>
        <dbReference type="ARBA" id="ARBA00022989"/>
    </source>
</evidence>
<dbReference type="EMBL" id="CZQA01000001">
    <property type="protein sequence ID" value="CUS33037.1"/>
    <property type="molecule type" value="Genomic_DNA"/>
</dbReference>
<sequence length="260" mass="27305">MGFSELIIILVIVFIIFGAGRLPQIGEGVGKALRGFKKEVNDVPQPTSDQPLQETPPQQPAQISSDATTTRSPIPTAAKTNTPYMPGPELTPGTTASFLYTASTQTAPASIATSLPTASSQPSQVVSMEERAANPGPMSRASYPPLPTGAQTRPATKRPSAIVNQEAVARVQAQQAALKAKASSPTIVGGVSPDDLQNLGEGLGEVVRTFRQAVTDIRSNVDPQMHTIQAEVDAAQKEIQQSIEAAKELPSVQDESPKSS</sequence>
<dbReference type="Pfam" id="PF02416">
    <property type="entry name" value="TatA_B_E"/>
    <property type="match status" value="1"/>
</dbReference>
<keyword evidence="8 9" id="KW-0472">Membrane</keyword>
<dbReference type="NCBIfam" id="TIGR01411">
    <property type="entry name" value="tatAE"/>
    <property type="match status" value="1"/>
</dbReference>
<evidence type="ECO:0000256" key="7">
    <source>
        <dbReference type="ARBA" id="ARBA00023010"/>
    </source>
</evidence>
<reference evidence="11 12" key="1">
    <citation type="submission" date="2015-10" db="EMBL/GenBank/DDBJ databases">
        <authorList>
            <person name="Gilbert D.G."/>
        </authorList>
    </citation>
    <scope>NUCLEOTIDE SEQUENCE [LARGE SCALE GENOMIC DNA]</scope>
    <source>
        <strain evidence="11">COMA1</strain>
    </source>
</reference>
<keyword evidence="6 9" id="KW-1133">Transmembrane helix</keyword>
<comment type="subcellular location">
    <subcellularLocation>
        <location evidence="1 9">Cell membrane</location>
        <topology evidence="1 9">Single-pass membrane protein</topology>
    </subcellularLocation>
</comment>
<comment type="subunit">
    <text evidence="9">Forms a complex with TatC.</text>
</comment>
<dbReference type="InterPro" id="IPR006312">
    <property type="entry name" value="TatA/E"/>
</dbReference>
<dbReference type="InterPro" id="IPR003369">
    <property type="entry name" value="TatA/B/E"/>
</dbReference>
<feature type="region of interest" description="Disordered" evidence="10">
    <location>
        <begin position="41"/>
        <end position="95"/>
    </location>
</feature>
<dbReference type="PANTHER" id="PTHR42982:SF1">
    <property type="entry name" value="SEC-INDEPENDENT PROTEIN TRANSLOCASE PROTEIN TATA"/>
    <property type="match status" value="1"/>
</dbReference>
<proteinExistence type="inferred from homology"/>
<organism evidence="11 12">
    <name type="scientific">Candidatus Nitrospira nitrosa</name>
    <dbReference type="NCBI Taxonomy" id="1742972"/>
    <lineage>
        <taxon>Bacteria</taxon>
        <taxon>Pseudomonadati</taxon>
        <taxon>Nitrospirota</taxon>
        <taxon>Nitrospiria</taxon>
        <taxon>Nitrospirales</taxon>
        <taxon>Nitrospiraceae</taxon>
        <taxon>Nitrospira</taxon>
    </lineage>
</organism>
<gene>
    <name evidence="9" type="primary">tatA</name>
    <name evidence="11" type="ORF">COMA1_10943</name>
</gene>
<evidence type="ECO:0000256" key="5">
    <source>
        <dbReference type="ARBA" id="ARBA00022927"/>
    </source>
</evidence>
<feature type="compositionally biased region" description="Polar residues" evidence="10">
    <location>
        <begin position="44"/>
        <end position="83"/>
    </location>
</feature>
<keyword evidence="7 9" id="KW-0811">Translocation</keyword>
<dbReference type="GO" id="GO:0008320">
    <property type="term" value="F:protein transmembrane transporter activity"/>
    <property type="evidence" value="ECO:0007669"/>
    <property type="project" value="UniProtKB-UniRule"/>
</dbReference>
<evidence type="ECO:0000313" key="12">
    <source>
        <dbReference type="Proteomes" id="UP000199032"/>
    </source>
</evidence>
<keyword evidence="3 9" id="KW-1003">Cell membrane</keyword>
<keyword evidence="5 9" id="KW-0653">Protein transport</keyword>
<evidence type="ECO:0000256" key="2">
    <source>
        <dbReference type="ARBA" id="ARBA00022448"/>
    </source>
</evidence>
<accession>A0A0S4L8V8</accession>
<dbReference type="GO" id="GO:0043953">
    <property type="term" value="P:protein transport by the Tat complex"/>
    <property type="evidence" value="ECO:0007669"/>
    <property type="project" value="UniProtKB-UniRule"/>
</dbReference>
<keyword evidence="4 9" id="KW-0812">Transmembrane</keyword>
<comment type="function">
    <text evidence="9">Part of the twin-arginine translocation (Tat) system that transports large folded proteins containing a characteristic twin-arginine motif in their signal peptide across membranes. TatA could form the protein-conducting channel of the Tat system.</text>
</comment>
<dbReference type="STRING" id="1742972.COMA1_10943"/>
<evidence type="ECO:0000256" key="3">
    <source>
        <dbReference type="ARBA" id="ARBA00022475"/>
    </source>
</evidence>